<feature type="compositionally biased region" description="Pro residues" evidence="1">
    <location>
        <begin position="35"/>
        <end position="52"/>
    </location>
</feature>
<dbReference type="EMBL" id="GFDL01004955">
    <property type="protein sequence ID" value="JAV30090.1"/>
    <property type="molecule type" value="Transcribed_RNA"/>
</dbReference>
<sequence>MARVLHNVVGLIGLLAITVPSSGIRVYWNTNTGPIVPPTSTPAPVPQPPFRDPAPVWEDQRDDVPNPNPYVYILPPPSRPKYNDITAQRKQNQQEYSTAAPSQPSQPAAPTTSTPVTPSVNQTPTQATNTGRIIERPTQVSSANNNQYQNQNHLSRNDQQIVPSLAVKYVPNQGLKYYAVVPVIQNGVGAAATAAPGKTAYLKTNDAQLGKEYERYPEKPNGRYNAKLKKYKAYEKVKYVPYYVYFDGAKQQYILSSLAPKTALPGKTA</sequence>
<proteinExistence type="predicted"/>
<accession>A0A1Q3FR40</accession>
<evidence type="ECO:0000313" key="3">
    <source>
        <dbReference type="EMBL" id="JAV30090.1"/>
    </source>
</evidence>
<dbReference type="AlphaFoldDB" id="A0A1Q3FR40"/>
<keyword evidence="2" id="KW-0732">Signal</keyword>
<reference evidence="3" key="1">
    <citation type="submission" date="2017-01" db="EMBL/GenBank/DDBJ databases">
        <title>A deep insight into the sialotranscriptome of adult male and female Cluex tarsalis mosquitoes.</title>
        <authorList>
            <person name="Ribeiro J.M."/>
            <person name="Moreira F."/>
            <person name="Bernard K.A."/>
            <person name="Calvo E."/>
        </authorList>
    </citation>
    <scope>NUCLEOTIDE SEQUENCE</scope>
    <source>
        <strain evidence="3">Kern County</strain>
        <tissue evidence="3">Salivary glands</tissue>
    </source>
</reference>
<feature type="region of interest" description="Disordered" evidence="1">
    <location>
        <begin position="34"/>
        <end position="131"/>
    </location>
</feature>
<evidence type="ECO:0000256" key="1">
    <source>
        <dbReference type="SAM" id="MobiDB-lite"/>
    </source>
</evidence>
<dbReference type="GO" id="GO:0016301">
    <property type="term" value="F:kinase activity"/>
    <property type="evidence" value="ECO:0007669"/>
    <property type="project" value="UniProtKB-KW"/>
</dbReference>
<feature type="compositionally biased region" description="Polar residues" evidence="1">
    <location>
        <begin position="85"/>
        <end position="96"/>
    </location>
</feature>
<feature type="compositionally biased region" description="Low complexity" evidence="1">
    <location>
        <begin position="97"/>
        <end position="126"/>
    </location>
</feature>
<organism evidence="3">
    <name type="scientific">Culex tarsalis</name>
    <name type="common">Encephalitis mosquito</name>
    <dbReference type="NCBI Taxonomy" id="7177"/>
    <lineage>
        <taxon>Eukaryota</taxon>
        <taxon>Metazoa</taxon>
        <taxon>Ecdysozoa</taxon>
        <taxon>Arthropoda</taxon>
        <taxon>Hexapoda</taxon>
        <taxon>Insecta</taxon>
        <taxon>Pterygota</taxon>
        <taxon>Neoptera</taxon>
        <taxon>Endopterygota</taxon>
        <taxon>Diptera</taxon>
        <taxon>Nematocera</taxon>
        <taxon>Culicoidea</taxon>
        <taxon>Culicidae</taxon>
        <taxon>Culicinae</taxon>
        <taxon>Culicini</taxon>
        <taxon>Culex</taxon>
        <taxon>Culex</taxon>
    </lineage>
</organism>
<evidence type="ECO:0000256" key="2">
    <source>
        <dbReference type="SAM" id="SignalP"/>
    </source>
</evidence>
<keyword evidence="3" id="KW-0808">Transferase</keyword>
<name>A0A1Q3FR40_CULTA</name>
<protein>
    <submittedName>
        <fullName evidence="3">Putative serine/threonine-protein kinase pakg</fullName>
    </submittedName>
</protein>
<feature type="chain" id="PRO_5013111931" evidence="2">
    <location>
        <begin position="24"/>
        <end position="269"/>
    </location>
</feature>
<keyword evidence="3" id="KW-0418">Kinase</keyword>
<feature type="signal peptide" evidence="2">
    <location>
        <begin position="1"/>
        <end position="23"/>
    </location>
</feature>